<evidence type="ECO:0000313" key="6">
    <source>
        <dbReference type="Proteomes" id="UP000677668"/>
    </source>
</evidence>
<dbReference type="InterPro" id="IPR036249">
    <property type="entry name" value="Thioredoxin-like_sf"/>
</dbReference>
<evidence type="ECO:0000259" key="4">
    <source>
        <dbReference type="PROSITE" id="PS51352"/>
    </source>
</evidence>
<dbReference type="RefSeq" id="WP_211422220.1">
    <property type="nucleotide sequence ID" value="NZ_CP072642.1"/>
</dbReference>
<dbReference type="InterPro" id="IPR000866">
    <property type="entry name" value="AhpC/TSA"/>
</dbReference>
<dbReference type="PROSITE" id="PS51352">
    <property type="entry name" value="THIOREDOXIN_2"/>
    <property type="match status" value="1"/>
</dbReference>
<accession>A0ABX8B2C5</accession>
<keyword evidence="1" id="KW-0676">Redox-active center</keyword>
<keyword evidence="3" id="KW-0732">Signal</keyword>
<reference evidence="5 6" key="1">
    <citation type="submission" date="2021-03" db="EMBL/GenBank/DDBJ databases">
        <title>Genomic and phenotypic characterization of Chloracidobacterium isolates provides evidence for multiple species.</title>
        <authorList>
            <person name="Saini M.K."/>
            <person name="Costas A.M.G."/>
            <person name="Tank M."/>
            <person name="Bryant D.A."/>
        </authorList>
    </citation>
    <scope>NUCLEOTIDE SEQUENCE [LARGE SCALE GENOMIC DNA]</scope>
    <source>
        <strain evidence="5 6">N</strain>
    </source>
</reference>
<feature type="region of interest" description="Disordered" evidence="2">
    <location>
        <begin position="28"/>
        <end position="50"/>
    </location>
</feature>
<gene>
    <name evidence="5" type="ORF">J8C05_11080</name>
</gene>
<name>A0ABX8B2C5_9BACT</name>
<dbReference type="EMBL" id="CP072642">
    <property type="protein sequence ID" value="QUV93885.1"/>
    <property type="molecule type" value="Genomic_DNA"/>
</dbReference>
<dbReference type="PANTHER" id="PTHR42852:SF13">
    <property type="entry name" value="PROTEIN DIPZ"/>
    <property type="match status" value="1"/>
</dbReference>
<proteinExistence type="predicted"/>
<dbReference type="PROSITE" id="PS00194">
    <property type="entry name" value="THIOREDOXIN_1"/>
    <property type="match status" value="1"/>
</dbReference>
<feature type="domain" description="Thioredoxin" evidence="4">
    <location>
        <begin position="42"/>
        <end position="182"/>
    </location>
</feature>
<evidence type="ECO:0000256" key="3">
    <source>
        <dbReference type="SAM" id="SignalP"/>
    </source>
</evidence>
<dbReference type="Proteomes" id="UP000677668">
    <property type="component" value="Chromosome 1"/>
</dbReference>
<feature type="chain" id="PRO_5047388343" evidence="3">
    <location>
        <begin position="25"/>
        <end position="190"/>
    </location>
</feature>
<dbReference type="InterPro" id="IPR050553">
    <property type="entry name" value="Thioredoxin_ResA/DsbE_sf"/>
</dbReference>
<protein>
    <submittedName>
        <fullName evidence="5">TlpA family protein disulfide reductase</fullName>
    </submittedName>
</protein>
<dbReference type="PANTHER" id="PTHR42852">
    <property type="entry name" value="THIOL:DISULFIDE INTERCHANGE PROTEIN DSBE"/>
    <property type="match status" value="1"/>
</dbReference>
<evidence type="ECO:0000256" key="2">
    <source>
        <dbReference type="SAM" id="MobiDB-lite"/>
    </source>
</evidence>
<dbReference type="Pfam" id="PF00578">
    <property type="entry name" value="AhpC-TSA"/>
    <property type="match status" value="1"/>
</dbReference>
<dbReference type="SUPFAM" id="SSF52833">
    <property type="entry name" value="Thioredoxin-like"/>
    <property type="match status" value="1"/>
</dbReference>
<dbReference type="InterPro" id="IPR013766">
    <property type="entry name" value="Thioredoxin_domain"/>
</dbReference>
<feature type="signal peptide" evidence="3">
    <location>
        <begin position="1"/>
        <end position="24"/>
    </location>
</feature>
<keyword evidence="6" id="KW-1185">Reference proteome</keyword>
<organism evidence="5 6">
    <name type="scientific">Chloracidobacterium sp. N</name>
    <dbReference type="NCBI Taxonomy" id="2821540"/>
    <lineage>
        <taxon>Bacteria</taxon>
        <taxon>Pseudomonadati</taxon>
        <taxon>Acidobacteriota</taxon>
        <taxon>Terriglobia</taxon>
        <taxon>Terriglobales</taxon>
        <taxon>Acidobacteriaceae</taxon>
        <taxon>Chloracidobacterium</taxon>
        <taxon>Chloracidobacterium aggregatum</taxon>
    </lineage>
</organism>
<sequence>MRYIMSYIMSWFLVLFLAAGASVAATQSGVKRDTPRPGNSSSEEAAPAPDFTVPSLTDDTSIRLSSLRGKVVVMNFWASWCPPCRAEFPLLAKLYNQYKERDVVLLSLNLAEEAETARHFIQQTAPPFPVYAGAIAAAKYNASRLPTTYFIDRAGRIRRQVSGFHPKRTEAEFSSLIDELLAEPAPVAQP</sequence>
<evidence type="ECO:0000313" key="5">
    <source>
        <dbReference type="EMBL" id="QUV93885.1"/>
    </source>
</evidence>
<evidence type="ECO:0000256" key="1">
    <source>
        <dbReference type="ARBA" id="ARBA00023284"/>
    </source>
</evidence>
<dbReference type="InterPro" id="IPR017937">
    <property type="entry name" value="Thioredoxin_CS"/>
</dbReference>
<dbReference type="Gene3D" id="3.40.30.10">
    <property type="entry name" value="Glutaredoxin"/>
    <property type="match status" value="1"/>
</dbReference>
<dbReference type="CDD" id="cd02966">
    <property type="entry name" value="TlpA_like_family"/>
    <property type="match status" value="1"/>
</dbReference>